<dbReference type="InterPro" id="IPR001789">
    <property type="entry name" value="Sig_transdc_resp-reg_receiver"/>
</dbReference>
<dbReference type="InterPro" id="IPR011006">
    <property type="entry name" value="CheY-like_superfamily"/>
</dbReference>
<reference evidence="6 7" key="1">
    <citation type="submission" date="2019-04" db="EMBL/GenBank/DDBJ databases">
        <authorList>
            <person name="Schori C."/>
            <person name="Ahrens C."/>
        </authorList>
    </citation>
    <scope>NUCLEOTIDE SEQUENCE [LARGE SCALE GENOMIC DNA]</scope>
    <source>
        <strain evidence="6 7">DSM 2950</strain>
    </source>
</reference>
<evidence type="ECO:0000256" key="2">
    <source>
        <dbReference type="ARBA" id="ARBA00024867"/>
    </source>
</evidence>
<dbReference type="InterPro" id="IPR046947">
    <property type="entry name" value="LytR-like"/>
</dbReference>
<dbReference type="GO" id="GO:0003677">
    <property type="term" value="F:DNA binding"/>
    <property type="evidence" value="ECO:0007669"/>
    <property type="project" value="InterPro"/>
</dbReference>
<feature type="domain" description="HTH LytTR-type" evidence="5">
    <location>
        <begin position="147"/>
        <end position="237"/>
    </location>
</feature>
<dbReference type="EMBL" id="CP039126">
    <property type="protein sequence ID" value="QMW76324.1"/>
    <property type="molecule type" value="Genomic_DNA"/>
</dbReference>
<dbReference type="GO" id="GO:0000156">
    <property type="term" value="F:phosphorelay response regulator activity"/>
    <property type="evidence" value="ECO:0007669"/>
    <property type="project" value="InterPro"/>
</dbReference>
<dbReference type="SMART" id="SM00850">
    <property type="entry name" value="LytTR"/>
    <property type="match status" value="1"/>
</dbReference>
<organism evidence="6 7">
    <name type="scientific">Blautia producta</name>
    <dbReference type="NCBI Taxonomy" id="33035"/>
    <lineage>
        <taxon>Bacteria</taxon>
        <taxon>Bacillati</taxon>
        <taxon>Bacillota</taxon>
        <taxon>Clostridia</taxon>
        <taxon>Lachnospirales</taxon>
        <taxon>Lachnospiraceae</taxon>
        <taxon>Blautia</taxon>
    </lineage>
</organism>
<evidence type="ECO:0000313" key="7">
    <source>
        <dbReference type="Proteomes" id="UP000515789"/>
    </source>
</evidence>
<proteinExistence type="predicted"/>
<name>A0A7G5MNY1_9FIRM</name>
<evidence type="ECO:0000256" key="3">
    <source>
        <dbReference type="PROSITE-ProRule" id="PRU00169"/>
    </source>
</evidence>
<dbReference type="PROSITE" id="PS50110">
    <property type="entry name" value="RESPONSE_REGULATORY"/>
    <property type="match status" value="1"/>
</dbReference>
<dbReference type="SUPFAM" id="SSF52172">
    <property type="entry name" value="CheY-like"/>
    <property type="match status" value="1"/>
</dbReference>
<dbReference type="PROSITE" id="PS50930">
    <property type="entry name" value="HTH_LYTTR"/>
    <property type="match status" value="1"/>
</dbReference>
<evidence type="ECO:0000259" key="5">
    <source>
        <dbReference type="PROSITE" id="PS50930"/>
    </source>
</evidence>
<comment type="function">
    <text evidence="2">May play the central regulatory role in sporulation. It may be an element of the effector pathway responsible for the activation of sporulation genes in response to nutritional stress. Spo0A may act in concert with spo0H (a sigma factor) to control the expression of some genes that are critical to the sporulation process.</text>
</comment>
<dbReference type="Proteomes" id="UP000515789">
    <property type="component" value="Chromosome"/>
</dbReference>
<protein>
    <recommendedName>
        <fullName evidence="1">Stage 0 sporulation protein A homolog</fullName>
    </recommendedName>
</protein>
<dbReference type="PANTHER" id="PTHR37299">
    <property type="entry name" value="TRANSCRIPTIONAL REGULATOR-RELATED"/>
    <property type="match status" value="1"/>
</dbReference>
<dbReference type="Gene3D" id="2.40.50.1020">
    <property type="entry name" value="LytTr DNA-binding domain"/>
    <property type="match status" value="1"/>
</dbReference>
<dbReference type="PANTHER" id="PTHR37299:SF1">
    <property type="entry name" value="STAGE 0 SPORULATION PROTEIN A HOMOLOG"/>
    <property type="match status" value="1"/>
</dbReference>
<evidence type="ECO:0000256" key="1">
    <source>
        <dbReference type="ARBA" id="ARBA00018672"/>
    </source>
</evidence>
<evidence type="ECO:0000259" key="4">
    <source>
        <dbReference type="PROSITE" id="PS50110"/>
    </source>
</evidence>
<keyword evidence="3" id="KW-0597">Phosphoprotein</keyword>
<dbReference type="Pfam" id="PF00072">
    <property type="entry name" value="Response_reg"/>
    <property type="match status" value="1"/>
</dbReference>
<dbReference type="InterPro" id="IPR007492">
    <property type="entry name" value="LytTR_DNA-bd_dom"/>
</dbReference>
<accession>A0A7G5MNY1</accession>
<gene>
    <name evidence="6" type="ORF">E5259_01215</name>
</gene>
<dbReference type="Pfam" id="PF04397">
    <property type="entry name" value="LytTR"/>
    <property type="match status" value="1"/>
</dbReference>
<sequence>MRGDIFMQIAIVEDIENDSRELIKMLKSYFQNKNISADWTCYSSGQDFLDSHYPGRYDLVFLDIYMDGINGMDTARKIRQTDTSCSLIFFTTSYVHAVESYEVNASYYLTKPLKKEALEKALDIVCCPFEKNSQYITLTAKGNLKTKILLGDILYVDCIARHTYVHLLDKQIMVYDPIAAVLDTLAGDSRFLSCNRNIMVNMDWIDSVPSDEFLLKNNEHVPIRQRGRKALKRAFLEYSLKDLRREEDI</sequence>
<dbReference type="AlphaFoldDB" id="A0A7G5MNY1"/>
<feature type="modified residue" description="4-aspartylphosphate" evidence="3">
    <location>
        <position position="63"/>
    </location>
</feature>
<dbReference type="SMART" id="SM00448">
    <property type="entry name" value="REC"/>
    <property type="match status" value="1"/>
</dbReference>
<dbReference type="Gene3D" id="3.40.50.2300">
    <property type="match status" value="1"/>
</dbReference>
<feature type="domain" description="Response regulatory" evidence="4">
    <location>
        <begin position="8"/>
        <end position="126"/>
    </location>
</feature>
<evidence type="ECO:0000313" key="6">
    <source>
        <dbReference type="EMBL" id="QMW76324.1"/>
    </source>
</evidence>